<dbReference type="Pfam" id="PF01832">
    <property type="entry name" value="Glucosaminidase"/>
    <property type="match status" value="1"/>
</dbReference>
<evidence type="ECO:0000256" key="1">
    <source>
        <dbReference type="ARBA" id="ARBA00022529"/>
    </source>
</evidence>
<keyword evidence="1" id="KW-0929">Antimicrobial</keyword>
<feature type="chain" id="PRO_5015560399" description="Peptidoglycan hydrolase" evidence="5">
    <location>
        <begin position="20"/>
        <end position="279"/>
    </location>
</feature>
<dbReference type="PANTHER" id="PTHR33308:SF9">
    <property type="entry name" value="PEPTIDOGLYCAN HYDROLASE FLGJ"/>
    <property type="match status" value="1"/>
</dbReference>
<reference evidence="7 8" key="1">
    <citation type="submission" date="2016-12" db="EMBL/GenBank/DDBJ databases">
        <title>Trade-off between light-utilization and light-protection in marine flavobacteria.</title>
        <authorList>
            <person name="Kumagai Y."/>
            <person name="Yoshizawa S."/>
            <person name="Kogure K."/>
            <person name="Iwasaki W."/>
        </authorList>
    </citation>
    <scope>NUCLEOTIDE SEQUENCE [LARGE SCALE GENOMIC DNA]</scope>
    <source>
        <strain evidence="7 8">KCTC 22729</strain>
    </source>
</reference>
<dbReference type="Gene3D" id="1.10.530.10">
    <property type="match status" value="1"/>
</dbReference>
<dbReference type="PROSITE" id="PS51257">
    <property type="entry name" value="PROKAR_LIPOPROTEIN"/>
    <property type="match status" value="1"/>
</dbReference>
<dbReference type="Proteomes" id="UP000237608">
    <property type="component" value="Unassembled WGS sequence"/>
</dbReference>
<name>A0A2S7WBZ5_9FLAO</name>
<dbReference type="SUPFAM" id="SSF54106">
    <property type="entry name" value="LysM domain"/>
    <property type="match status" value="1"/>
</dbReference>
<evidence type="ECO:0000313" key="7">
    <source>
        <dbReference type="EMBL" id="PQJ75149.1"/>
    </source>
</evidence>
<proteinExistence type="predicted"/>
<dbReference type="RefSeq" id="WP_105046291.1">
    <property type="nucleotide sequence ID" value="NZ_CP150662.1"/>
</dbReference>
<keyword evidence="2" id="KW-0081">Bacteriolytic enzyme</keyword>
<comment type="caution">
    <text evidence="7">The sequence shown here is derived from an EMBL/GenBank/DDBJ whole genome shotgun (WGS) entry which is preliminary data.</text>
</comment>
<dbReference type="OrthoDB" id="977752at2"/>
<keyword evidence="3" id="KW-0378">Hydrolase</keyword>
<dbReference type="SMART" id="SM00257">
    <property type="entry name" value="LysM"/>
    <property type="match status" value="1"/>
</dbReference>
<evidence type="ECO:0000256" key="5">
    <source>
        <dbReference type="SAM" id="SignalP"/>
    </source>
</evidence>
<dbReference type="GO" id="GO:0031640">
    <property type="term" value="P:killing of cells of another organism"/>
    <property type="evidence" value="ECO:0007669"/>
    <property type="project" value="UniProtKB-KW"/>
</dbReference>
<dbReference type="GO" id="GO:0004040">
    <property type="term" value="F:amidase activity"/>
    <property type="evidence" value="ECO:0007669"/>
    <property type="project" value="InterPro"/>
</dbReference>
<evidence type="ECO:0000256" key="3">
    <source>
        <dbReference type="ARBA" id="ARBA00022801"/>
    </source>
</evidence>
<dbReference type="EMBL" id="MSCL01000001">
    <property type="protein sequence ID" value="PQJ75149.1"/>
    <property type="molecule type" value="Genomic_DNA"/>
</dbReference>
<evidence type="ECO:0000256" key="2">
    <source>
        <dbReference type="ARBA" id="ARBA00022638"/>
    </source>
</evidence>
<sequence length="279" mass="32175">MSFKNILFCFILLVAASCASKKTFVKPGKKKVVKVVEKEPVKLPSVNETKHVEKLKDTEVNLNKFTLEYIEKFAPIAVKKMHTHKIPASITLAQGVLESGSGRSELALKSNNHFGIKCHTNWTGESVTHDDDEKGECFRKYEYPETSYEDHSAFLTQRKRYEFLFSFGTKDYKKWARGLKDAGYATDPKYPEKLIKIIEDYKLHEFDDVKEKDVKYAKVDKKIDENPEEKIDKNVLYEVQKGDTLYSISKRFMISVEDLKDRNGLKDNTISIGQVLKIK</sequence>
<dbReference type="PANTHER" id="PTHR33308">
    <property type="entry name" value="PEPTIDOGLYCAN HYDROLASE FLGJ"/>
    <property type="match status" value="1"/>
</dbReference>
<accession>A0A2S7WBZ5</accession>
<dbReference type="InterPro" id="IPR002901">
    <property type="entry name" value="MGlyc_endo_b_GlcNAc-like_dom"/>
</dbReference>
<keyword evidence="5" id="KW-0732">Signal</keyword>
<dbReference type="PROSITE" id="PS51782">
    <property type="entry name" value="LYSM"/>
    <property type="match status" value="1"/>
</dbReference>
<evidence type="ECO:0000313" key="8">
    <source>
        <dbReference type="Proteomes" id="UP000237608"/>
    </source>
</evidence>
<dbReference type="InterPro" id="IPR051056">
    <property type="entry name" value="Glycosyl_Hydrolase_73"/>
</dbReference>
<feature type="domain" description="LysM" evidence="6">
    <location>
        <begin position="235"/>
        <end position="278"/>
    </location>
</feature>
<dbReference type="CDD" id="cd00118">
    <property type="entry name" value="LysM"/>
    <property type="match status" value="1"/>
</dbReference>
<dbReference type="InterPro" id="IPR018392">
    <property type="entry name" value="LysM"/>
</dbReference>
<protein>
    <recommendedName>
        <fullName evidence="4">Peptidoglycan hydrolase</fullName>
    </recommendedName>
</protein>
<dbReference type="Gene3D" id="3.10.350.10">
    <property type="entry name" value="LysM domain"/>
    <property type="match status" value="1"/>
</dbReference>
<keyword evidence="8" id="KW-1185">Reference proteome</keyword>
<dbReference type="InterPro" id="IPR036779">
    <property type="entry name" value="LysM_dom_sf"/>
</dbReference>
<dbReference type="AlphaFoldDB" id="A0A2S7WBZ5"/>
<gene>
    <name evidence="7" type="ORF">BTO13_07770</name>
</gene>
<evidence type="ECO:0000259" key="6">
    <source>
        <dbReference type="PROSITE" id="PS51782"/>
    </source>
</evidence>
<organism evidence="7 8">
    <name type="scientific">Polaribacter gangjinensis</name>
    <dbReference type="NCBI Taxonomy" id="574710"/>
    <lineage>
        <taxon>Bacteria</taxon>
        <taxon>Pseudomonadati</taxon>
        <taxon>Bacteroidota</taxon>
        <taxon>Flavobacteriia</taxon>
        <taxon>Flavobacteriales</taxon>
        <taxon>Flavobacteriaceae</taxon>
    </lineage>
</organism>
<evidence type="ECO:0000256" key="4">
    <source>
        <dbReference type="ARBA" id="ARBA00032108"/>
    </source>
</evidence>
<dbReference type="GO" id="GO:0042742">
    <property type="term" value="P:defense response to bacterium"/>
    <property type="evidence" value="ECO:0007669"/>
    <property type="project" value="UniProtKB-KW"/>
</dbReference>
<dbReference type="SMART" id="SM00047">
    <property type="entry name" value="LYZ2"/>
    <property type="match status" value="1"/>
</dbReference>
<feature type="signal peptide" evidence="5">
    <location>
        <begin position="1"/>
        <end position="19"/>
    </location>
</feature>
<dbReference type="Pfam" id="PF01476">
    <property type="entry name" value="LysM"/>
    <property type="match status" value="1"/>
</dbReference>